<reference evidence="2 3" key="1">
    <citation type="submission" date="2019-02" db="EMBL/GenBank/DDBJ databases">
        <title>Deep-cultivation of Planctomycetes and their phenomic and genomic characterization uncovers novel biology.</title>
        <authorList>
            <person name="Wiegand S."/>
            <person name="Jogler M."/>
            <person name="Boedeker C."/>
            <person name="Pinto D."/>
            <person name="Vollmers J."/>
            <person name="Rivas-Marin E."/>
            <person name="Kohn T."/>
            <person name="Peeters S.H."/>
            <person name="Heuer A."/>
            <person name="Rast P."/>
            <person name="Oberbeckmann S."/>
            <person name="Bunk B."/>
            <person name="Jeske O."/>
            <person name="Meyerdierks A."/>
            <person name="Storesund J.E."/>
            <person name="Kallscheuer N."/>
            <person name="Luecker S."/>
            <person name="Lage O.M."/>
            <person name="Pohl T."/>
            <person name="Merkel B.J."/>
            <person name="Hornburger P."/>
            <person name="Mueller R.-W."/>
            <person name="Bruemmer F."/>
            <person name="Labrenz M."/>
            <person name="Spormann A.M."/>
            <person name="Op Den Camp H."/>
            <person name="Overmann J."/>
            <person name="Amann R."/>
            <person name="Jetten M.S.M."/>
            <person name="Mascher T."/>
            <person name="Medema M.H."/>
            <person name="Devos D.P."/>
            <person name="Kaster A.-K."/>
            <person name="Ovreas L."/>
            <person name="Rohde M."/>
            <person name="Galperin M.Y."/>
            <person name="Jogler C."/>
        </authorList>
    </citation>
    <scope>NUCLEOTIDE SEQUENCE [LARGE SCALE GENOMIC DNA]</scope>
    <source>
        <strain evidence="2 3">Poly41</strain>
    </source>
</reference>
<evidence type="ECO:0000256" key="1">
    <source>
        <dbReference type="SAM" id="SignalP"/>
    </source>
</evidence>
<dbReference type="RefSeq" id="WP_231615574.1">
    <property type="nucleotide sequence ID" value="NZ_SJPV01000003.1"/>
</dbReference>
<keyword evidence="1" id="KW-0732">Signal</keyword>
<feature type="chain" id="PRO_5022916560" description="Secreted protein" evidence="1">
    <location>
        <begin position="29"/>
        <end position="212"/>
    </location>
</feature>
<comment type="caution">
    <text evidence="2">The sequence shown here is derived from an EMBL/GenBank/DDBJ whole genome shotgun (WGS) entry which is preliminary data.</text>
</comment>
<protein>
    <recommendedName>
        <fullName evidence="4">Secreted protein</fullName>
    </recommendedName>
</protein>
<evidence type="ECO:0000313" key="2">
    <source>
        <dbReference type="EMBL" id="TWU39428.1"/>
    </source>
</evidence>
<keyword evidence="3" id="KW-1185">Reference proteome</keyword>
<proteinExistence type="predicted"/>
<gene>
    <name evidence="2" type="ORF">Poly41_22520</name>
</gene>
<dbReference type="Proteomes" id="UP000319143">
    <property type="component" value="Unassembled WGS sequence"/>
</dbReference>
<evidence type="ECO:0000313" key="3">
    <source>
        <dbReference type="Proteomes" id="UP000319143"/>
    </source>
</evidence>
<organism evidence="2 3">
    <name type="scientific">Novipirellula artificiosorum</name>
    <dbReference type="NCBI Taxonomy" id="2528016"/>
    <lineage>
        <taxon>Bacteria</taxon>
        <taxon>Pseudomonadati</taxon>
        <taxon>Planctomycetota</taxon>
        <taxon>Planctomycetia</taxon>
        <taxon>Pirellulales</taxon>
        <taxon>Pirellulaceae</taxon>
        <taxon>Novipirellula</taxon>
    </lineage>
</organism>
<evidence type="ECO:0008006" key="4">
    <source>
        <dbReference type="Google" id="ProtNLM"/>
    </source>
</evidence>
<accession>A0A5C6DRN6</accession>
<name>A0A5C6DRN6_9BACT</name>
<sequence precursor="true">MTMVRFPLMVAMAIAVSVSGFNSTSARADDGHTHAAGHDHEAMMKAEKKIEQSLSSLSADDQKLVKAQRFCPVMTYDRLGAMGTPLKLVIEGKPVFVCCKACVDEANAGVAKTVKTVEKLRDSTETLAKLPMGDRAAIEAQKYCAVANTSFLGSMGVPIKLDIDGKPVYLCCGGCTKKAQANPAATLAKAEELKKAGTIEGHDHADHSGHQH</sequence>
<feature type="signal peptide" evidence="1">
    <location>
        <begin position="1"/>
        <end position="28"/>
    </location>
</feature>
<dbReference type="EMBL" id="SJPV01000003">
    <property type="protein sequence ID" value="TWU39428.1"/>
    <property type="molecule type" value="Genomic_DNA"/>
</dbReference>
<dbReference type="AlphaFoldDB" id="A0A5C6DRN6"/>